<organism evidence="1">
    <name type="scientific">bioreactor metagenome</name>
    <dbReference type="NCBI Taxonomy" id="1076179"/>
    <lineage>
        <taxon>unclassified sequences</taxon>
        <taxon>metagenomes</taxon>
        <taxon>ecological metagenomes</taxon>
    </lineage>
</organism>
<gene>
    <name evidence="1" type="ORF">SDC9_52211</name>
</gene>
<name>A0A644WPT4_9ZZZZ</name>
<comment type="caution">
    <text evidence="1">The sequence shown here is derived from an EMBL/GenBank/DDBJ whole genome shotgun (WGS) entry which is preliminary data.</text>
</comment>
<protein>
    <submittedName>
        <fullName evidence="1">Uncharacterized protein</fullName>
    </submittedName>
</protein>
<reference evidence="1" key="1">
    <citation type="submission" date="2019-08" db="EMBL/GenBank/DDBJ databases">
        <authorList>
            <person name="Kucharzyk K."/>
            <person name="Murdoch R.W."/>
            <person name="Higgins S."/>
            <person name="Loffler F."/>
        </authorList>
    </citation>
    <scope>NUCLEOTIDE SEQUENCE</scope>
</reference>
<dbReference type="EMBL" id="VSSQ01001177">
    <property type="protein sequence ID" value="MPM05916.1"/>
    <property type="molecule type" value="Genomic_DNA"/>
</dbReference>
<sequence length="94" mass="10498">MSDPMSAHIIPSAVTLSDESKAESTRLTSSYPRLLRSGQGNAAAGLSYFDTLQAFSEIDTIICNTQYDKESVFLPPQYRSEPRCHTEFPRCHPE</sequence>
<accession>A0A644WPT4</accession>
<evidence type="ECO:0000313" key="1">
    <source>
        <dbReference type="EMBL" id="MPM05916.1"/>
    </source>
</evidence>
<dbReference type="AlphaFoldDB" id="A0A644WPT4"/>
<proteinExistence type="predicted"/>